<dbReference type="Proteomes" id="UP000240987">
    <property type="component" value="Unassembled WGS sequence"/>
</dbReference>
<dbReference type="InterPro" id="IPR005861">
    <property type="entry name" value="HisP_aminotrans"/>
</dbReference>
<dbReference type="NCBIfam" id="TIGR01141">
    <property type="entry name" value="hisC"/>
    <property type="match status" value="1"/>
</dbReference>
<evidence type="ECO:0000256" key="6">
    <source>
        <dbReference type="ARBA" id="ARBA00022605"/>
    </source>
</evidence>
<feature type="modified residue" description="N6-(pyridoxal phosphate)lysine" evidence="11">
    <location>
        <position position="211"/>
    </location>
</feature>
<keyword evidence="7 11" id="KW-0808">Transferase</keyword>
<evidence type="ECO:0000313" key="15">
    <source>
        <dbReference type="Proteomes" id="UP000240987"/>
    </source>
</evidence>
<keyword evidence="8 11" id="KW-0663">Pyridoxal phosphate</keyword>
<gene>
    <name evidence="11" type="primary">hisC</name>
    <name evidence="14" type="ORF">C9J12_00870</name>
</gene>
<dbReference type="EC" id="2.6.1.9" evidence="11"/>
<evidence type="ECO:0000259" key="13">
    <source>
        <dbReference type="Pfam" id="PF00155"/>
    </source>
</evidence>
<keyword evidence="9 11" id="KW-0368">Histidine biosynthesis</keyword>
<evidence type="ECO:0000256" key="5">
    <source>
        <dbReference type="ARBA" id="ARBA00022576"/>
    </source>
</evidence>
<evidence type="ECO:0000256" key="7">
    <source>
        <dbReference type="ARBA" id="ARBA00022679"/>
    </source>
</evidence>
<dbReference type="PANTHER" id="PTHR42885">
    <property type="entry name" value="HISTIDINOL-PHOSPHATE AMINOTRANSFERASE-RELATED"/>
    <property type="match status" value="1"/>
</dbReference>
<dbReference type="OrthoDB" id="9813612at2"/>
<dbReference type="AlphaFoldDB" id="A0A2T3JR18"/>
<sequence length="384" mass="42035">MSIEELARKTIRELTPYQSARRLGGSGDIWLNANESPFANEYSVTCGRLNRYSECQPADLIQAYADYAGIDSKQVLTSRGADEGIELLIRTFCEPNQDSILYCPPTYGMYAISAETFDIKTKTVPLTPEWQLDLPSIQNNLDGVKLVFVCSPNNPTGNVMKRRDIEKLLDMTTDKALVVVDEAYIDFCLETSTVDLLAKYPHLVILRTLSKAFALAGLRCGFTLANTDVINLLLKVIAPYPVPVPVADIAVQALSGAGRARTKFQVLDISANRAYLQAGLGMLSGVTVYDGYGNYLLVKFTHADALFTALWNHGIILRRSPIENCIRISVGNRDECEKTLAFIRAHVASQGNTSQDSASQSNASKSNASKSNTSANNDELNASN</sequence>
<dbReference type="GO" id="GO:0004400">
    <property type="term" value="F:histidinol-phosphate transaminase activity"/>
    <property type="evidence" value="ECO:0007669"/>
    <property type="project" value="UniProtKB-UniRule"/>
</dbReference>
<dbReference type="InterPro" id="IPR015422">
    <property type="entry name" value="PyrdxlP-dep_Trfase_small"/>
</dbReference>
<dbReference type="GO" id="GO:0000105">
    <property type="term" value="P:L-histidine biosynthetic process"/>
    <property type="evidence" value="ECO:0007669"/>
    <property type="project" value="UniProtKB-UniRule"/>
</dbReference>
<evidence type="ECO:0000256" key="3">
    <source>
        <dbReference type="ARBA" id="ARBA00007970"/>
    </source>
</evidence>
<dbReference type="InterPro" id="IPR001917">
    <property type="entry name" value="Aminotrans_II_pyridoxalP_BS"/>
</dbReference>
<dbReference type="InterPro" id="IPR015421">
    <property type="entry name" value="PyrdxlP-dep_Trfase_major"/>
</dbReference>
<evidence type="ECO:0000313" key="14">
    <source>
        <dbReference type="EMBL" id="PSU51533.1"/>
    </source>
</evidence>
<dbReference type="RefSeq" id="WP_107240988.1">
    <property type="nucleotide sequence ID" value="NZ_PYMJ01000001.1"/>
</dbReference>
<keyword evidence="15" id="KW-1185">Reference proteome</keyword>
<keyword evidence="6 11" id="KW-0028">Amino-acid biosynthesis</keyword>
<evidence type="ECO:0000256" key="1">
    <source>
        <dbReference type="ARBA" id="ARBA00001933"/>
    </source>
</evidence>
<dbReference type="Gene3D" id="3.40.640.10">
    <property type="entry name" value="Type I PLP-dependent aspartate aminotransferase-like (Major domain)"/>
    <property type="match status" value="1"/>
</dbReference>
<feature type="domain" description="Aminotransferase class I/classII large" evidence="13">
    <location>
        <begin position="43"/>
        <end position="341"/>
    </location>
</feature>
<comment type="caution">
    <text evidence="14">The sequence shown here is derived from an EMBL/GenBank/DDBJ whole genome shotgun (WGS) entry which is preliminary data.</text>
</comment>
<comment type="subunit">
    <text evidence="4 11">Homodimer.</text>
</comment>
<proteinExistence type="inferred from homology"/>
<evidence type="ECO:0000256" key="10">
    <source>
        <dbReference type="ARBA" id="ARBA00047481"/>
    </source>
</evidence>
<evidence type="ECO:0000256" key="8">
    <source>
        <dbReference type="ARBA" id="ARBA00022898"/>
    </source>
</evidence>
<comment type="pathway">
    <text evidence="2 11">Amino-acid biosynthesis; L-histidine biosynthesis; L-histidine from 5-phospho-alpha-D-ribose 1-diphosphate: step 7/9.</text>
</comment>
<dbReference type="InterPro" id="IPR004839">
    <property type="entry name" value="Aminotransferase_I/II_large"/>
</dbReference>
<reference evidence="14 15" key="1">
    <citation type="submission" date="2018-01" db="EMBL/GenBank/DDBJ databases">
        <title>Whole genome sequencing of Histamine producing bacteria.</title>
        <authorList>
            <person name="Butler K."/>
        </authorList>
    </citation>
    <scope>NUCLEOTIDE SEQUENCE [LARGE SCALE GENOMIC DNA]</scope>
    <source>
        <strain evidence="14 15">JCM 12947</strain>
    </source>
</reference>
<dbReference type="SUPFAM" id="SSF53383">
    <property type="entry name" value="PLP-dependent transferases"/>
    <property type="match status" value="1"/>
</dbReference>
<protein>
    <recommendedName>
        <fullName evidence="11">Histidinol-phosphate aminotransferase</fullName>
        <ecNumber evidence="11">2.6.1.9</ecNumber>
    </recommendedName>
    <alternativeName>
        <fullName evidence="11">Imidazole acetol-phosphate transaminase</fullName>
    </alternativeName>
</protein>
<dbReference type="Pfam" id="PF00155">
    <property type="entry name" value="Aminotran_1_2"/>
    <property type="match status" value="1"/>
</dbReference>
<dbReference type="Gene3D" id="3.90.1150.10">
    <property type="entry name" value="Aspartate Aminotransferase, domain 1"/>
    <property type="match status" value="1"/>
</dbReference>
<keyword evidence="5 11" id="KW-0032">Aminotransferase</keyword>
<name>A0A2T3JR18_9GAMM</name>
<organism evidence="14 15">
    <name type="scientific">Photobacterium frigidiphilum</name>
    <dbReference type="NCBI Taxonomy" id="264736"/>
    <lineage>
        <taxon>Bacteria</taxon>
        <taxon>Pseudomonadati</taxon>
        <taxon>Pseudomonadota</taxon>
        <taxon>Gammaproteobacteria</taxon>
        <taxon>Vibrionales</taxon>
        <taxon>Vibrionaceae</taxon>
        <taxon>Photobacterium</taxon>
    </lineage>
</organism>
<comment type="cofactor">
    <cofactor evidence="1 11">
        <name>pyridoxal 5'-phosphate</name>
        <dbReference type="ChEBI" id="CHEBI:597326"/>
    </cofactor>
</comment>
<evidence type="ECO:0000256" key="12">
    <source>
        <dbReference type="SAM" id="MobiDB-lite"/>
    </source>
</evidence>
<dbReference type="HAMAP" id="MF_01023">
    <property type="entry name" value="HisC_aminotrans_2"/>
    <property type="match status" value="1"/>
</dbReference>
<dbReference type="EMBL" id="PYMJ01000001">
    <property type="protein sequence ID" value="PSU51533.1"/>
    <property type="molecule type" value="Genomic_DNA"/>
</dbReference>
<dbReference type="PANTHER" id="PTHR42885:SF2">
    <property type="entry name" value="HISTIDINOL-PHOSPHATE AMINOTRANSFERASE"/>
    <property type="match status" value="1"/>
</dbReference>
<evidence type="ECO:0000256" key="4">
    <source>
        <dbReference type="ARBA" id="ARBA00011738"/>
    </source>
</evidence>
<comment type="catalytic activity">
    <reaction evidence="10 11">
        <text>L-histidinol phosphate + 2-oxoglutarate = 3-(imidazol-4-yl)-2-oxopropyl phosphate + L-glutamate</text>
        <dbReference type="Rhea" id="RHEA:23744"/>
        <dbReference type="ChEBI" id="CHEBI:16810"/>
        <dbReference type="ChEBI" id="CHEBI:29985"/>
        <dbReference type="ChEBI" id="CHEBI:57766"/>
        <dbReference type="ChEBI" id="CHEBI:57980"/>
        <dbReference type="EC" id="2.6.1.9"/>
    </reaction>
</comment>
<evidence type="ECO:0000256" key="9">
    <source>
        <dbReference type="ARBA" id="ARBA00023102"/>
    </source>
</evidence>
<comment type="similarity">
    <text evidence="3 11">Belongs to the class-II pyridoxal-phosphate-dependent aminotransferase family. Histidinol-phosphate aminotransferase subfamily.</text>
</comment>
<feature type="region of interest" description="Disordered" evidence="12">
    <location>
        <begin position="350"/>
        <end position="384"/>
    </location>
</feature>
<accession>A0A2T3JR18</accession>
<dbReference type="CDD" id="cd00609">
    <property type="entry name" value="AAT_like"/>
    <property type="match status" value="1"/>
</dbReference>
<evidence type="ECO:0000256" key="11">
    <source>
        <dbReference type="HAMAP-Rule" id="MF_01023"/>
    </source>
</evidence>
<dbReference type="PROSITE" id="PS00599">
    <property type="entry name" value="AA_TRANSFER_CLASS_2"/>
    <property type="match status" value="1"/>
</dbReference>
<dbReference type="UniPathway" id="UPA00031">
    <property type="reaction ID" value="UER00012"/>
</dbReference>
<dbReference type="GO" id="GO:0030170">
    <property type="term" value="F:pyridoxal phosphate binding"/>
    <property type="evidence" value="ECO:0007669"/>
    <property type="project" value="InterPro"/>
</dbReference>
<feature type="compositionally biased region" description="Low complexity" evidence="12">
    <location>
        <begin position="352"/>
        <end position="378"/>
    </location>
</feature>
<dbReference type="InterPro" id="IPR015424">
    <property type="entry name" value="PyrdxlP-dep_Trfase"/>
</dbReference>
<evidence type="ECO:0000256" key="2">
    <source>
        <dbReference type="ARBA" id="ARBA00005011"/>
    </source>
</evidence>